<evidence type="ECO:0000256" key="5">
    <source>
        <dbReference type="PROSITE-ProRule" id="PRU10141"/>
    </source>
</evidence>
<dbReference type="Gene3D" id="1.10.510.10">
    <property type="entry name" value="Transferase(Phosphotransferase) domain 1"/>
    <property type="match status" value="1"/>
</dbReference>
<evidence type="ECO:0000256" key="3">
    <source>
        <dbReference type="ARBA" id="ARBA00022840"/>
    </source>
</evidence>
<gene>
    <name evidence="7" type="ORF">Ctob_015458</name>
</gene>
<dbReference type="Pfam" id="PF00069">
    <property type="entry name" value="Pkinase"/>
    <property type="match status" value="1"/>
</dbReference>
<comment type="similarity">
    <text evidence="1">Belongs to the protein kinase superfamily. TKL Ser/Thr protein kinase family.</text>
</comment>
<dbReference type="GO" id="GO:0004674">
    <property type="term" value="F:protein serine/threonine kinase activity"/>
    <property type="evidence" value="ECO:0007669"/>
    <property type="project" value="TreeGrafter"/>
</dbReference>
<dbReference type="PROSITE" id="PS50297">
    <property type="entry name" value="ANK_REP_REGION"/>
    <property type="match status" value="2"/>
</dbReference>
<evidence type="ECO:0000256" key="4">
    <source>
        <dbReference type="PROSITE-ProRule" id="PRU00023"/>
    </source>
</evidence>
<sequence>MSEDAFLEGCRLLRRVALNEIDAVRKAVLANKALLKFEDYDRRTALHVSASEGHLKLTTLLLELGANPNRSDRWGGSPLDDAQRHRFPEVASLLRAHGARLGVVDGSTDHGMALISASAKGEIETVDELLAGGTNPNSIDYDSRSAMHLACAEGHTAVVTALLKSRADPDCKDRWGCTPLTEAQGKKHADVVQLLIKAGAVDYGVEPPNSARVQMESPSFDPQVTDPNMVDWADIKTLEKIGSGAFGEIYKCRWRGTLVAAKTIKSEKSLHGGAAFVAGLADAPSDLRMAALNDFRHEIGFLTQLHHPHICLLLGYSLSEHGRECMLSELMKCSLLDVLRSSAQSGVPFSVQRTLRYAMQFALGMNFLHTSKPPVLHRDLKPANLLLDFSDNLKISDFGLAKIRPPAAAGLIDEDAPFVMTGETGSYRFMAPEVFRHEKYGRPVDVYSFAMILFYMLDGAPPWADLDGVAAVRAAAHNNERPPIPRHWDLSLQELLRSAWADEPRARPSFAAVLEILENVYKSVFKMSYEEAMRRGDKEPDGCNCTLM</sequence>
<keyword evidence="2 5" id="KW-0547">Nucleotide-binding</keyword>
<dbReference type="AlphaFoldDB" id="A0A0M0KNK3"/>
<proteinExistence type="inferred from homology"/>
<dbReference type="PROSITE" id="PS00108">
    <property type="entry name" value="PROTEIN_KINASE_ST"/>
    <property type="match status" value="1"/>
</dbReference>
<dbReference type="Pfam" id="PF12796">
    <property type="entry name" value="Ank_2"/>
    <property type="match status" value="2"/>
</dbReference>
<feature type="binding site" evidence="5">
    <location>
        <position position="262"/>
    </location>
    <ligand>
        <name>ATP</name>
        <dbReference type="ChEBI" id="CHEBI:30616"/>
    </ligand>
</feature>
<protein>
    <recommendedName>
        <fullName evidence="6">Protein kinase domain-containing protein</fullName>
    </recommendedName>
</protein>
<dbReference type="InterPro" id="IPR002110">
    <property type="entry name" value="Ankyrin_rpt"/>
</dbReference>
<dbReference type="InterPro" id="IPR051681">
    <property type="entry name" value="Ser/Thr_Kinases-Pseudokinases"/>
</dbReference>
<feature type="domain" description="Protein kinase" evidence="6">
    <location>
        <begin position="235"/>
        <end position="525"/>
    </location>
</feature>
<dbReference type="SMART" id="SM00220">
    <property type="entry name" value="S_TKc"/>
    <property type="match status" value="1"/>
</dbReference>
<keyword evidence="8" id="KW-1185">Reference proteome</keyword>
<evidence type="ECO:0000256" key="2">
    <source>
        <dbReference type="ARBA" id="ARBA00022741"/>
    </source>
</evidence>
<dbReference type="GO" id="GO:0005524">
    <property type="term" value="F:ATP binding"/>
    <property type="evidence" value="ECO:0007669"/>
    <property type="project" value="UniProtKB-UniRule"/>
</dbReference>
<dbReference type="PROSITE" id="PS50088">
    <property type="entry name" value="ANK_REPEAT"/>
    <property type="match status" value="2"/>
</dbReference>
<keyword evidence="4" id="KW-0040">ANK repeat</keyword>
<dbReference type="InterPro" id="IPR011009">
    <property type="entry name" value="Kinase-like_dom_sf"/>
</dbReference>
<dbReference type="OrthoDB" id="4062651at2759"/>
<dbReference type="PROSITE" id="PS50011">
    <property type="entry name" value="PROTEIN_KINASE_DOM"/>
    <property type="match status" value="1"/>
</dbReference>
<dbReference type="EMBL" id="JWZX01000588">
    <property type="protein sequence ID" value="KOO40404.1"/>
    <property type="molecule type" value="Genomic_DNA"/>
</dbReference>
<accession>A0A0M0KNK3</accession>
<organism evidence="7 8">
    <name type="scientific">Chrysochromulina tobinii</name>
    <dbReference type="NCBI Taxonomy" id="1460289"/>
    <lineage>
        <taxon>Eukaryota</taxon>
        <taxon>Haptista</taxon>
        <taxon>Haptophyta</taxon>
        <taxon>Prymnesiophyceae</taxon>
        <taxon>Prymnesiales</taxon>
        <taxon>Chrysochromulinaceae</taxon>
        <taxon>Chrysochromulina</taxon>
    </lineage>
</organism>
<dbReference type="Gene3D" id="3.30.200.20">
    <property type="entry name" value="Phosphorylase Kinase, domain 1"/>
    <property type="match status" value="1"/>
</dbReference>
<feature type="repeat" description="ANK" evidence="4">
    <location>
        <begin position="142"/>
        <end position="174"/>
    </location>
</feature>
<evidence type="ECO:0000256" key="1">
    <source>
        <dbReference type="ARBA" id="ARBA00005843"/>
    </source>
</evidence>
<name>A0A0M0KNK3_9EUKA</name>
<dbReference type="SUPFAM" id="SSF48403">
    <property type="entry name" value="Ankyrin repeat"/>
    <property type="match status" value="1"/>
</dbReference>
<reference evidence="8" key="1">
    <citation type="journal article" date="2015" name="PLoS Genet.">
        <title>Genome Sequence and Transcriptome Analyses of Chrysochromulina tobin: Metabolic Tools for Enhanced Algal Fitness in the Prominent Order Prymnesiales (Haptophyceae).</title>
        <authorList>
            <person name="Hovde B.T."/>
            <person name="Deodato C.R."/>
            <person name="Hunsperger H.M."/>
            <person name="Ryken S.A."/>
            <person name="Yost W."/>
            <person name="Jha R.K."/>
            <person name="Patterson J."/>
            <person name="Monnat R.J. Jr."/>
            <person name="Barlow S.B."/>
            <person name="Starkenburg S.R."/>
            <person name="Cattolico R.A."/>
        </authorList>
    </citation>
    <scope>NUCLEOTIDE SEQUENCE</scope>
    <source>
        <strain evidence="8">CCMP291</strain>
    </source>
</reference>
<dbReference type="SUPFAM" id="SSF56112">
    <property type="entry name" value="Protein kinase-like (PK-like)"/>
    <property type="match status" value="1"/>
</dbReference>
<comment type="caution">
    <text evidence="7">The sequence shown here is derived from an EMBL/GenBank/DDBJ whole genome shotgun (WGS) entry which is preliminary data.</text>
</comment>
<evidence type="ECO:0000313" key="7">
    <source>
        <dbReference type="EMBL" id="KOO40404.1"/>
    </source>
</evidence>
<dbReference type="Proteomes" id="UP000037460">
    <property type="component" value="Unassembled WGS sequence"/>
</dbReference>
<dbReference type="InterPro" id="IPR036770">
    <property type="entry name" value="Ankyrin_rpt-contain_sf"/>
</dbReference>
<dbReference type="PANTHER" id="PTHR44329">
    <property type="entry name" value="SERINE/THREONINE-PROTEIN KINASE TNNI3K-RELATED"/>
    <property type="match status" value="1"/>
</dbReference>
<evidence type="ECO:0000259" key="6">
    <source>
        <dbReference type="PROSITE" id="PS50011"/>
    </source>
</evidence>
<dbReference type="CDD" id="cd13999">
    <property type="entry name" value="STKc_MAP3K-like"/>
    <property type="match status" value="1"/>
</dbReference>
<dbReference type="InterPro" id="IPR008271">
    <property type="entry name" value="Ser/Thr_kinase_AS"/>
</dbReference>
<dbReference type="InterPro" id="IPR017441">
    <property type="entry name" value="Protein_kinase_ATP_BS"/>
</dbReference>
<dbReference type="PROSITE" id="PS00107">
    <property type="entry name" value="PROTEIN_KINASE_ATP"/>
    <property type="match status" value="1"/>
</dbReference>
<feature type="repeat" description="ANK" evidence="4">
    <location>
        <begin position="41"/>
        <end position="73"/>
    </location>
</feature>
<dbReference type="PIRSF" id="PIRSF000654">
    <property type="entry name" value="Integrin-linked_kinase"/>
    <property type="match status" value="1"/>
</dbReference>
<dbReference type="PANTHER" id="PTHR44329:SF140">
    <property type="entry name" value="INACTIVE PROTEIN TYROSINE KINASE PTKL"/>
    <property type="match status" value="1"/>
</dbReference>
<evidence type="ECO:0000313" key="8">
    <source>
        <dbReference type="Proteomes" id="UP000037460"/>
    </source>
</evidence>
<keyword evidence="3 5" id="KW-0067">ATP-binding</keyword>
<dbReference type="SMART" id="SM00248">
    <property type="entry name" value="ANK"/>
    <property type="match status" value="4"/>
</dbReference>
<dbReference type="InterPro" id="IPR000719">
    <property type="entry name" value="Prot_kinase_dom"/>
</dbReference>
<dbReference type="Gene3D" id="1.25.40.20">
    <property type="entry name" value="Ankyrin repeat-containing domain"/>
    <property type="match status" value="2"/>
</dbReference>